<accession>A0A2T2NPK8</accession>
<dbReference type="AlphaFoldDB" id="A0A2T2NPK8"/>
<dbReference type="GO" id="GO:0005634">
    <property type="term" value="C:nucleus"/>
    <property type="evidence" value="ECO:0007669"/>
    <property type="project" value="UniProtKB-SubCell"/>
</dbReference>
<gene>
    <name evidence="4" type="ORF">BS50DRAFT_449464</name>
</gene>
<dbReference type="OrthoDB" id="424974at2759"/>
<evidence type="ECO:0000259" key="3">
    <source>
        <dbReference type="SMART" id="SM00906"/>
    </source>
</evidence>
<name>A0A2T2NPK8_CORCC</name>
<organism evidence="4 5">
    <name type="scientific">Corynespora cassiicola Philippines</name>
    <dbReference type="NCBI Taxonomy" id="1448308"/>
    <lineage>
        <taxon>Eukaryota</taxon>
        <taxon>Fungi</taxon>
        <taxon>Dikarya</taxon>
        <taxon>Ascomycota</taxon>
        <taxon>Pezizomycotina</taxon>
        <taxon>Dothideomycetes</taxon>
        <taxon>Pleosporomycetidae</taxon>
        <taxon>Pleosporales</taxon>
        <taxon>Corynesporascaceae</taxon>
        <taxon>Corynespora</taxon>
    </lineage>
</organism>
<dbReference type="CDD" id="cd12148">
    <property type="entry name" value="fungal_TF_MHR"/>
    <property type="match status" value="1"/>
</dbReference>
<dbReference type="GO" id="GO:0006351">
    <property type="term" value="P:DNA-templated transcription"/>
    <property type="evidence" value="ECO:0007669"/>
    <property type="project" value="InterPro"/>
</dbReference>
<comment type="subcellular location">
    <subcellularLocation>
        <location evidence="1">Nucleus</location>
    </subcellularLocation>
</comment>
<evidence type="ECO:0000256" key="2">
    <source>
        <dbReference type="ARBA" id="ARBA00023242"/>
    </source>
</evidence>
<dbReference type="PANTHER" id="PTHR31001">
    <property type="entry name" value="UNCHARACTERIZED TRANSCRIPTIONAL REGULATORY PROTEIN"/>
    <property type="match status" value="1"/>
</dbReference>
<dbReference type="PANTHER" id="PTHR31001:SF85">
    <property type="entry name" value="ZN(II)2CYS6 TRANSCRIPTION FACTOR (EUROFUNG)"/>
    <property type="match status" value="1"/>
</dbReference>
<dbReference type="Pfam" id="PF04082">
    <property type="entry name" value="Fungal_trans"/>
    <property type="match status" value="1"/>
</dbReference>
<feature type="non-terminal residue" evidence="4">
    <location>
        <position position="1"/>
    </location>
</feature>
<dbReference type="EMBL" id="KZ678135">
    <property type="protein sequence ID" value="PSN67375.1"/>
    <property type="molecule type" value="Genomic_DNA"/>
</dbReference>
<reference evidence="4 5" key="1">
    <citation type="journal article" date="2018" name="Front. Microbiol.">
        <title>Genome-Wide Analysis of Corynespora cassiicola Leaf Fall Disease Putative Effectors.</title>
        <authorList>
            <person name="Lopez D."/>
            <person name="Ribeiro S."/>
            <person name="Label P."/>
            <person name="Fumanal B."/>
            <person name="Venisse J.S."/>
            <person name="Kohler A."/>
            <person name="de Oliveira R.R."/>
            <person name="Labutti K."/>
            <person name="Lipzen A."/>
            <person name="Lail K."/>
            <person name="Bauer D."/>
            <person name="Ohm R.A."/>
            <person name="Barry K.W."/>
            <person name="Spatafora J."/>
            <person name="Grigoriev I.V."/>
            <person name="Martin F.M."/>
            <person name="Pujade-Renaud V."/>
        </authorList>
    </citation>
    <scope>NUCLEOTIDE SEQUENCE [LARGE SCALE GENOMIC DNA]</scope>
    <source>
        <strain evidence="4 5">Philippines</strain>
    </source>
</reference>
<dbReference type="SMART" id="SM00906">
    <property type="entry name" value="Fungal_trans"/>
    <property type="match status" value="1"/>
</dbReference>
<dbReference type="InterPro" id="IPR050613">
    <property type="entry name" value="Sec_Metabolite_Reg"/>
</dbReference>
<dbReference type="Proteomes" id="UP000240883">
    <property type="component" value="Unassembled WGS sequence"/>
</dbReference>
<evidence type="ECO:0000313" key="4">
    <source>
        <dbReference type="EMBL" id="PSN67375.1"/>
    </source>
</evidence>
<evidence type="ECO:0000313" key="5">
    <source>
        <dbReference type="Proteomes" id="UP000240883"/>
    </source>
</evidence>
<dbReference type="InterPro" id="IPR007219">
    <property type="entry name" value="XnlR_reg_dom"/>
</dbReference>
<feature type="domain" description="Xylanolytic transcriptional activator regulatory" evidence="3">
    <location>
        <begin position="66"/>
        <end position="138"/>
    </location>
</feature>
<evidence type="ECO:0000256" key="1">
    <source>
        <dbReference type="ARBA" id="ARBA00004123"/>
    </source>
</evidence>
<protein>
    <recommendedName>
        <fullName evidence="3">Xylanolytic transcriptional activator regulatory domain-containing protein</fullName>
    </recommendedName>
</protein>
<dbReference type="GO" id="GO:0008270">
    <property type="term" value="F:zinc ion binding"/>
    <property type="evidence" value="ECO:0007669"/>
    <property type="project" value="InterPro"/>
</dbReference>
<feature type="non-terminal residue" evidence="4">
    <location>
        <position position="306"/>
    </location>
</feature>
<keyword evidence="5" id="KW-1185">Reference proteome</keyword>
<keyword evidence="2" id="KW-0539">Nucleus</keyword>
<proteinExistence type="predicted"/>
<sequence>ATLTMSADECRSVHRKDKASLIRKYRYAFEQSLVQARWMSTQNMMILQSLSIFLVSIFASESSRSTWILNGIALSLAQAMGMHSDSSAFSLSTTETEVRRRVYWMLYDTDVRVSEMCGLQSHIPFYMDTELPSHVNDSDIESSHTRPLRPRDEFTEMTLSLGKMEMARTVQLFKRSPLPREEKEQIVHSQLHRFESIYLKYFEGDNELHRLYYLGTRLMMNRLQQIVHGSAVDESQTEESQTRQIIYNTDVLEMAYQLPSRYRQYGWFFRCKDTQWHAVAYLLLQLCERTKGPAVDRAWEVVDAAF</sequence>
<dbReference type="GO" id="GO:0003677">
    <property type="term" value="F:DNA binding"/>
    <property type="evidence" value="ECO:0007669"/>
    <property type="project" value="InterPro"/>
</dbReference>